<sequence length="202" mass="22496">MFKACEVFNEPQRVPFIHGSSILARASNGGGGLRARERAAIGVIRRRRSSVEEEVRTASTTAASAEIRCLLSLERKKFCQEGHIRGVFRPVYRFQLHLADGSMEGRAFKATVFNSAAVPLGRSASELRALPFSLQEQIVTECCQKRERFLVSIRTGRGKPVVEDMTRVDDPSAVEIGRGGFKQIVDCVMHMFGLLTLKRAER</sequence>
<keyword evidence="2" id="KW-1185">Reference proteome</keyword>
<organism evidence="1 2">
    <name type="scientific">Riccia sorocarpa</name>
    <dbReference type="NCBI Taxonomy" id="122646"/>
    <lineage>
        <taxon>Eukaryota</taxon>
        <taxon>Viridiplantae</taxon>
        <taxon>Streptophyta</taxon>
        <taxon>Embryophyta</taxon>
        <taxon>Marchantiophyta</taxon>
        <taxon>Marchantiopsida</taxon>
        <taxon>Marchantiidae</taxon>
        <taxon>Marchantiales</taxon>
        <taxon>Ricciaceae</taxon>
        <taxon>Riccia</taxon>
    </lineage>
</organism>
<evidence type="ECO:0000313" key="1">
    <source>
        <dbReference type="EMBL" id="KAL3699911.1"/>
    </source>
</evidence>
<evidence type="ECO:0000313" key="2">
    <source>
        <dbReference type="Proteomes" id="UP001633002"/>
    </source>
</evidence>
<dbReference type="AlphaFoldDB" id="A0ABD3IC89"/>
<gene>
    <name evidence="1" type="ORF">R1sor_017933</name>
</gene>
<reference evidence="1 2" key="1">
    <citation type="submission" date="2024-09" db="EMBL/GenBank/DDBJ databases">
        <title>Chromosome-scale assembly of Riccia sorocarpa.</title>
        <authorList>
            <person name="Paukszto L."/>
        </authorList>
    </citation>
    <scope>NUCLEOTIDE SEQUENCE [LARGE SCALE GENOMIC DNA]</scope>
    <source>
        <strain evidence="1">LP-2024</strain>
        <tissue evidence="1">Aerial parts of the thallus</tissue>
    </source>
</reference>
<dbReference type="Proteomes" id="UP001633002">
    <property type="component" value="Unassembled WGS sequence"/>
</dbReference>
<name>A0ABD3IC89_9MARC</name>
<comment type="caution">
    <text evidence="1">The sequence shown here is derived from an EMBL/GenBank/DDBJ whole genome shotgun (WGS) entry which is preliminary data.</text>
</comment>
<protein>
    <submittedName>
        <fullName evidence="1">Uncharacterized protein</fullName>
    </submittedName>
</protein>
<proteinExistence type="predicted"/>
<accession>A0ABD3IC89</accession>
<dbReference type="EMBL" id="JBJQOH010000001">
    <property type="protein sequence ID" value="KAL3699911.1"/>
    <property type="molecule type" value="Genomic_DNA"/>
</dbReference>